<evidence type="ECO:0008006" key="4">
    <source>
        <dbReference type="Google" id="ProtNLM"/>
    </source>
</evidence>
<dbReference type="EMBL" id="BLXT01000427">
    <property type="protein sequence ID" value="GFN76816.1"/>
    <property type="molecule type" value="Genomic_DNA"/>
</dbReference>
<evidence type="ECO:0000313" key="2">
    <source>
        <dbReference type="EMBL" id="GFN76816.1"/>
    </source>
</evidence>
<dbReference type="Proteomes" id="UP000735302">
    <property type="component" value="Unassembled WGS sequence"/>
</dbReference>
<feature type="chain" id="PRO_5043360314" description="Antimicrobial peptide" evidence="1">
    <location>
        <begin position="22"/>
        <end position="149"/>
    </location>
</feature>
<accession>A0AAV3Y274</accession>
<evidence type="ECO:0000256" key="1">
    <source>
        <dbReference type="SAM" id="SignalP"/>
    </source>
</evidence>
<proteinExistence type="predicted"/>
<organism evidence="2 3">
    <name type="scientific">Plakobranchus ocellatus</name>
    <dbReference type="NCBI Taxonomy" id="259542"/>
    <lineage>
        <taxon>Eukaryota</taxon>
        <taxon>Metazoa</taxon>
        <taxon>Spiralia</taxon>
        <taxon>Lophotrochozoa</taxon>
        <taxon>Mollusca</taxon>
        <taxon>Gastropoda</taxon>
        <taxon>Heterobranchia</taxon>
        <taxon>Euthyneura</taxon>
        <taxon>Panpulmonata</taxon>
        <taxon>Sacoglossa</taxon>
        <taxon>Placobranchoidea</taxon>
        <taxon>Plakobranchidae</taxon>
        <taxon>Plakobranchus</taxon>
    </lineage>
</organism>
<evidence type="ECO:0000313" key="3">
    <source>
        <dbReference type="Proteomes" id="UP000735302"/>
    </source>
</evidence>
<dbReference type="AlphaFoldDB" id="A0AAV3Y274"/>
<keyword evidence="3" id="KW-1185">Reference proteome</keyword>
<feature type="signal peptide" evidence="1">
    <location>
        <begin position="1"/>
        <end position="21"/>
    </location>
</feature>
<comment type="caution">
    <text evidence="2">The sequence shown here is derived from an EMBL/GenBank/DDBJ whole genome shotgun (WGS) entry which is preliminary data.</text>
</comment>
<name>A0AAV3Y274_9GAST</name>
<reference evidence="2 3" key="1">
    <citation type="journal article" date="2021" name="Elife">
        <title>Chloroplast acquisition without the gene transfer in kleptoplastic sea slugs, Plakobranchus ocellatus.</title>
        <authorList>
            <person name="Maeda T."/>
            <person name="Takahashi S."/>
            <person name="Yoshida T."/>
            <person name="Shimamura S."/>
            <person name="Takaki Y."/>
            <person name="Nagai Y."/>
            <person name="Toyoda A."/>
            <person name="Suzuki Y."/>
            <person name="Arimoto A."/>
            <person name="Ishii H."/>
            <person name="Satoh N."/>
            <person name="Nishiyama T."/>
            <person name="Hasebe M."/>
            <person name="Maruyama T."/>
            <person name="Minagawa J."/>
            <person name="Obokata J."/>
            <person name="Shigenobu S."/>
        </authorList>
    </citation>
    <scope>NUCLEOTIDE SEQUENCE [LARGE SCALE GENOMIC DNA]</scope>
</reference>
<protein>
    <recommendedName>
        <fullName evidence="4">Antimicrobial peptide</fullName>
    </recommendedName>
</protein>
<keyword evidence="1" id="KW-0732">Signal</keyword>
<gene>
    <name evidence="2" type="ORF">PoB_000332200</name>
</gene>
<sequence length="149" mass="16314">MRALTILLLVVAASLAVAVSGDEEKHREKRLFGGFMKMVKTFKDRISGVARNVGKAARASFGGAFQWATDRSRFQFIDARKSFRKMVPNVNFRSALWKVMNLMDSEFVVSLCEFTCSAAASSVFSSSSQVAQNRADSVAEIGCEPVCDG</sequence>